<accession>A0ACC3Z1L5</accession>
<name>A0ACC3Z1L5_COLTU</name>
<gene>
    <name evidence="1" type="ORF">CTRU02_207722</name>
</gene>
<organism evidence="1 2">
    <name type="scientific">Colletotrichum truncatum</name>
    <name type="common">Anthracnose fungus</name>
    <name type="synonym">Colletotrichum capsici</name>
    <dbReference type="NCBI Taxonomy" id="5467"/>
    <lineage>
        <taxon>Eukaryota</taxon>
        <taxon>Fungi</taxon>
        <taxon>Dikarya</taxon>
        <taxon>Ascomycota</taxon>
        <taxon>Pezizomycotina</taxon>
        <taxon>Sordariomycetes</taxon>
        <taxon>Hypocreomycetidae</taxon>
        <taxon>Glomerellales</taxon>
        <taxon>Glomerellaceae</taxon>
        <taxon>Colletotrichum</taxon>
        <taxon>Colletotrichum truncatum species complex</taxon>
    </lineage>
</organism>
<proteinExistence type="predicted"/>
<dbReference type="EMBL" id="VUJX02000004">
    <property type="protein sequence ID" value="KAL0937991.1"/>
    <property type="molecule type" value="Genomic_DNA"/>
</dbReference>
<reference evidence="1 2" key="1">
    <citation type="journal article" date="2020" name="Phytopathology">
        <title>Genome Sequence Resources of Colletotrichum truncatum, C. plurivorum, C. musicola, and C. sojae: Four Species Pathogenic to Soybean (Glycine max).</title>
        <authorList>
            <person name="Rogerio F."/>
            <person name="Boufleur T.R."/>
            <person name="Ciampi-Guillardi M."/>
            <person name="Sukno S.A."/>
            <person name="Thon M.R."/>
            <person name="Massola Junior N.S."/>
            <person name="Baroncelli R."/>
        </authorList>
    </citation>
    <scope>NUCLEOTIDE SEQUENCE [LARGE SCALE GENOMIC DNA]</scope>
    <source>
        <strain evidence="1 2">CMES1059</strain>
    </source>
</reference>
<dbReference type="Proteomes" id="UP000805649">
    <property type="component" value="Unassembled WGS sequence"/>
</dbReference>
<comment type="caution">
    <text evidence="1">The sequence shown here is derived from an EMBL/GenBank/DDBJ whole genome shotgun (WGS) entry which is preliminary data.</text>
</comment>
<sequence length="693" mass="71896">MNTTWSSPKSTLLPSKGTVLQTSTINATQAPTSVGSVIDSTSSFTTGNSTIIPSPTVANTSHLLTSIWLSTKQSQTSTSSVSITTIPTISGQPSFPTLNITSVITRGTVILPASRTDILVSSTLTRDGSITESIDLPSSTHLSPFLTINSTLVTTSGLATVSGISATNILTSATDTAATSSRRPSSSSLSPPYPTWNVTSIKKPTGTDVGTEETISGTSFQTSELVKSSSKVNATATPTSLQSTASNVIVIPGSTGNLTFTWVSTAWSGISVSTLKLTRANGRITQTFTVLPTPPSLSTLNVTLVPTLTKSTKSTGTTPWPNSDPTSTLTIAISASSSSTDGIVTFSSTSTNSNTPSVTIPIQSPLNNTTSGLPTTPTGTEFARGTSSTALSLPTAQPPFGNSTITTATIPVNPTSWASGGSIVSIPVSSESTPFLTNSTLSFQTSFGTTLSSNPTSSAARSDTIPSPATSSLPFSSDFSSTKPTSVYSAAVNSTRPIQTSSPCNTVTVTNGTITQIITKSVLVPTVSASIEPTIVYPPLTSSHTSILSKSNCTSKWQNTTSTGSPASSVKTWTSIMATNCKLPFCTTFITSTTSGLGSPDRNISVILQSAKLLMPTTTLSASPLPSNAAYPWGGIGPLFRHPHMTVPGNDDEPNEPPVVQEVNGIWWSRWKQHFDRLQSGEMENKASEARDT</sequence>
<evidence type="ECO:0000313" key="1">
    <source>
        <dbReference type="EMBL" id="KAL0937991.1"/>
    </source>
</evidence>
<evidence type="ECO:0000313" key="2">
    <source>
        <dbReference type="Proteomes" id="UP000805649"/>
    </source>
</evidence>
<protein>
    <submittedName>
        <fullName evidence="1">Uncharacterized protein</fullName>
    </submittedName>
</protein>
<keyword evidence="2" id="KW-1185">Reference proteome</keyword>